<dbReference type="EMBL" id="FNHF01000002">
    <property type="protein sequence ID" value="SDM28034.1"/>
    <property type="molecule type" value="Genomic_DNA"/>
</dbReference>
<accession>A0A1G9RY03</accession>
<gene>
    <name evidence="1" type="ORF">SAMN05216244_2193</name>
</gene>
<organism evidence="1 2">
    <name type="scientific">Sediminibacillus halophilus</name>
    <dbReference type="NCBI Taxonomy" id="482461"/>
    <lineage>
        <taxon>Bacteria</taxon>
        <taxon>Bacillati</taxon>
        <taxon>Bacillota</taxon>
        <taxon>Bacilli</taxon>
        <taxon>Bacillales</taxon>
        <taxon>Bacillaceae</taxon>
        <taxon>Sediminibacillus</taxon>
    </lineage>
</organism>
<dbReference type="Proteomes" id="UP000182347">
    <property type="component" value="Unassembled WGS sequence"/>
</dbReference>
<keyword evidence="2" id="KW-1185">Reference proteome</keyword>
<evidence type="ECO:0000313" key="2">
    <source>
        <dbReference type="Proteomes" id="UP000182347"/>
    </source>
</evidence>
<name>A0A1G9RY03_9BACI</name>
<protein>
    <submittedName>
        <fullName evidence="1">Uncharacterized protein</fullName>
    </submittedName>
</protein>
<proteinExistence type="predicted"/>
<sequence length="36" mass="4370">MNKPTKYIIEKRMQGITDEAKRLRSLSYEWDGLKNR</sequence>
<reference evidence="2" key="1">
    <citation type="submission" date="2016-10" db="EMBL/GenBank/DDBJ databases">
        <authorList>
            <person name="Varghese N."/>
            <person name="Submissions S."/>
        </authorList>
    </citation>
    <scope>NUCLEOTIDE SEQUENCE [LARGE SCALE GENOMIC DNA]</scope>
    <source>
        <strain evidence="2">CGMCC 1.6199</strain>
    </source>
</reference>
<evidence type="ECO:0000313" key="1">
    <source>
        <dbReference type="EMBL" id="SDM28034.1"/>
    </source>
</evidence>
<dbReference type="STRING" id="482461.SAMN05216244_2193"/>
<dbReference type="AlphaFoldDB" id="A0A1G9RY03"/>